<sequence>MGERRASGTGIGKRLSRNDRQKSKHILRDGRGRNSRSKVMKAPRRAGAERDLCIWMYEDKTRRRAIREMIIATQGHSQHQKSHQRVAGLLDKNSISERGRNDGGGDNHRNCYSPDEMQQ</sequence>
<keyword evidence="3" id="KW-1185">Reference proteome</keyword>
<protein>
    <submittedName>
        <fullName evidence="2">Uncharacterized protein</fullName>
    </submittedName>
</protein>
<evidence type="ECO:0000256" key="1">
    <source>
        <dbReference type="SAM" id="MobiDB-lite"/>
    </source>
</evidence>
<dbReference type="AlphaFoldDB" id="A0A4C1WGT2"/>
<name>A0A4C1WGT2_EUMVA</name>
<gene>
    <name evidence="2" type="ORF">EVAR_28838_1</name>
</gene>
<dbReference type="Proteomes" id="UP000299102">
    <property type="component" value="Unassembled WGS sequence"/>
</dbReference>
<feature type="compositionally biased region" description="Basic and acidic residues" evidence="1">
    <location>
        <begin position="94"/>
        <end position="109"/>
    </location>
</feature>
<feature type="region of interest" description="Disordered" evidence="1">
    <location>
        <begin position="1"/>
        <end position="45"/>
    </location>
</feature>
<feature type="region of interest" description="Disordered" evidence="1">
    <location>
        <begin position="72"/>
        <end position="119"/>
    </location>
</feature>
<dbReference type="EMBL" id="BGZK01000569">
    <property type="protein sequence ID" value="GBP50646.1"/>
    <property type="molecule type" value="Genomic_DNA"/>
</dbReference>
<comment type="caution">
    <text evidence="2">The sequence shown here is derived from an EMBL/GenBank/DDBJ whole genome shotgun (WGS) entry which is preliminary data.</text>
</comment>
<accession>A0A4C1WGT2</accession>
<reference evidence="2 3" key="1">
    <citation type="journal article" date="2019" name="Commun. Biol.">
        <title>The bagworm genome reveals a unique fibroin gene that provides high tensile strength.</title>
        <authorList>
            <person name="Kono N."/>
            <person name="Nakamura H."/>
            <person name="Ohtoshi R."/>
            <person name="Tomita M."/>
            <person name="Numata K."/>
            <person name="Arakawa K."/>
        </authorList>
    </citation>
    <scope>NUCLEOTIDE SEQUENCE [LARGE SCALE GENOMIC DNA]</scope>
</reference>
<feature type="compositionally biased region" description="Basic and acidic residues" evidence="1">
    <location>
        <begin position="16"/>
        <end position="32"/>
    </location>
</feature>
<evidence type="ECO:0000313" key="3">
    <source>
        <dbReference type="Proteomes" id="UP000299102"/>
    </source>
</evidence>
<organism evidence="2 3">
    <name type="scientific">Eumeta variegata</name>
    <name type="common">Bagworm moth</name>
    <name type="synonym">Eumeta japonica</name>
    <dbReference type="NCBI Taxonomy" id="151549"/>
    <lineage>
        <taxon>Eukaryota</taxon>
        <taxon>Metazoa</taxon>
        <taxon>Ecdysozoa</taxon>
        <taxon>Arthropoda</taxon>
        <taxon>Hexapoda</taxon>
        <taxon>Insecta</taxon>
        <taxon>Pterygota</taxon>
        <taxon>Neoptera</taxon>
        <taxon>Endopterygota</taxon>
        <taxon>Lepidoptera</taxon>
        <taxon>Glossata</taxon>
        <taxon>Ditrysia</taxon>
        <taxon>Tineoidea</taxon>
        <taxon>Psychidae</taxon>
        <taxon>Oiketicinae</taxon>
        <taxon>Eumeta</taxon>
    </lineage>
</organism>
<proteinExistence type="predicted"/>
<feature type="compositionally biased region" description="Basic residues" evidence="1">
    <location>
        <begin position="33"/>
        <end position="44"/>
    </location>
</feature>
<evidence type="ECO:0000313" key="2">
    <source>
        <dbReference type="EMBL" id="GBP50646.1"/>
    </source>
</evidence>